<keyword evidence="2" id="KW-1185">Reference proteome</keyword>
<accession>A0A5P1FMY9</accession>
<dbReference type="EMBL" id="CM007382">
    <property type="protein sequence ID" value="ONK78339.1"/>
    <property type="molecule type" value="Genomic_DNA"/>
</dbReference>
<dbReference type="Gramene" id="ONK78339">
    <property type="protein sequence ID" value="ONK78339"/>
    <property type="gene ID" value="A4U43_C02F17510"/>
</dbReference>
<proteinExistence type="predicted"/>
<organism evidence="1 2">
    <name type="scientific">Asparagus officinalis</name>
    <name type="common">Garden asparagus</name>
    <dbReference type="NCBI Taxonomy" id="4686"/>
    <lineage>
        <taxon>Eukaryota</taxon>
        <taxon>Viridiplantae</taxon>
        <taxon>Streptophyta</taxon>
        <taxon>Embryophyta</taxon>
        <taxon>Tracheophyta</taxon>
        <taxon>Spermatophyta</taxon>
        <taxon>Magnoliopsida</taxon>
        <taxon>Liliopsida</taxon>
        <taxon>Asparagales</taxon>
        <taxon>Asparagaceae</taxon>
        <taxon>Asparagoideae</taxon>
        <taxon>Asparagus</taxon>
    </lineage>
</organism>
<gene>
    <name evidence="1" type="ORF">A4U43_C02F17510</name>
</gene>
<dbReference type="AlphaFoldDB" id="A0A5P1FMY9"/>
<reference evidence="2" key="1">
    <citation type="journal article" date="2017" name="Nat. Commun.">
        <title>The asparagus genome sheds light on the origin and evolution of a young Y chromosome.</title>
        <authorList>
            <person name="Harkess A."/>
            <person name="Zhou J."/>
            <person name="Xu C."/>
            <person name="Bowers J.E."/>
            <person name="Van der Hulst R."/>
            <person name="Ayyampalayam S."/>
            <person name="Mercati F."/>
            <person name="Riccardi P."/>
            <person name="McKain M.R."/>
            <person name="Kakrana A."/>
            <person name="Tang H."/>
            <person name="Ray J."/>
            <person name="Groenendijk J."/>
            <person name="Arikit S."/>
            <person name="Mathioni S.M."/>
            <person name="Nakano M."/>
            <person name="Shan H."/>
            <person name="Telgmann-Rauber A."/>
            <person name="Kanno A."/>
            <person name="Yue Z."/>
            <person name="Chen H."/>
            <person name="Li W."/>
            <person name="Chen Y."/>
            <person name="Xu X."/>
            <person name="Zhang Y."/>
            <person name="Luo S."/>
            <person name="Chen H."/>
            <person name="Gao J."/>
            <person name="Mao Z."/>
            <person name="Pires J.C."/>
            <person name="Luo M."/>
            <person name="Kudrna D."/>
            <person name="Wing R.A."/>
            <person name="Meyers B.C."/>
            <person name="Yi K."/>
            <person name="Kong H."/>
            <person name="Lavrijsen P."/>
            <person name="Sunseri F."/>
            <person name="Falavigna A."/>
            <person name="Ye Y."/>
            <person name="Leebens-Mack J.H."/>
            <person name="Chen G."/>
        </authorList>
    </citation>
    <scope>NUCLEOTIDE SEQUENCE [LARGE SCALE GENOMIC DNA]</scope>
    <source>
        <strain evidence="2">cv. DH0086</strain>
    </source>
</reference>
<name>A0A5P1FMY9_ASPOF</name>
<sequence>MEQSSLTLETVGWPKLREETDARGVHQQRAEDVPAKLKMAMGCQFDLENLCLSESHQFSLGDLGLSEAHRFSLDDLHLSEVCQYDPCDLLIFYSKSPIDHYNHYFHDGTRHPKVTHAFDGNIPLFLEGSSQERIEAI</sequence>
<dbReference type="Proteomes" id="UP000243459">
    <property type="component" value="Chromosome 2"/>
</dbReference>
<evidence type="ECO:0000313" key="2">
    <source>
        <dbReference type="Proteomes" id="UP000243459"/>
    </source>
</evidence>
<protein>
    <submittedName>
        <fullName evidence="1">Uncharacterized protein</fullName>
    </submittedName>
</protein>
<evidence type="ECO:0000313" key="1">
    <source>
        <dbReference type="EMBL" id="ONK78339.1"/>
    </source>
</evidence>